<evidence type="ECO:0000313" key="2">
    <source>
        <dbReference type="Proteomes" id="UP000533533"/>
    </source>
</evidence>
<dbReference type="EMBL" id="JACHVZ010000006">
    <property type="protein sequence ID" value="MBB2927931.1"/>
    <property type="molecule type" value="Genomic_DNA"/>
</dbReference>
<name>A0ABR6FKI5_9BURK</name>
<accession>A0ABR6FKI5</accession>
<sequence>MDLHERTPHPFRIAETHRFGDQFDRLRSRLQSSPGRFDTQSLDRCLAGLTPECSSELPETQMGGLREPLRSGCVPITLWMSLT</sequence>
<reference evidence="1 2" key="1">
    <citation type="submission" date="2020-08" db="EMBL/GenBank/DDBJ databases">
        <title>Genomic Encyclopedia of Type Strains, Phase IV (KMG-V): Genome sequencing to study the core and pangenomes of soil and plant-associated prokaryotes.</title>
        <authorList>
            <person name="Whitman W."/>
        </authorList>
    </citation>
    <scope>NUCLEOTIDE SEQUENCE [LARGE SCALE GENOMIC DNA]</scope>
    <source>
        <strain evidence="1 2">SRMrh-85</strain>
    </source>
</reference>
<organism evidence="1 2">
    <name type="scientific">Paraburkholderia silvatlantica</name>
    <dbReference type="NCBI Taxonomy" id="321895"/>
    <lineage>
        <taxon>Bacteria</taxon>
        <taxon>Pseudomonadati</taxon>
        <taxon>Pseudomonadota</taxon>
        <taxon>Betaproteobacteria</taxon>
        <taxon>Burkholderiales</taxon>
        <taxon>Burkholderiaceae</taxon>
        <taxon>Paraburkholderia</taxon>
    </lineage>
</organism>
<keyword evidence="2" id="KW-1185">Reference proteome</keyword>
<evidence type="ECO:0000313" key="1">
    <source>
        <dbReference type="EMBL" id="MBB2927931.1"/>
    </source>
</evidence>
<protein>
    <submittedName>
        <fullName evidence="1">Uncharacterized protein</fullName>
    </submittedName>
</protein>
<proteinExistence type="predicted"/>
<dbReference type="Proteomes" id="UP000533533">
    <property type="component" value="Unassembled WGS sequence"/>
</dbReference>
<comment type="caution">
    <text evidence="1">The sequence shown here is derived from an EMBL/GenBank/DDBJ whole genome shotgun (WGS) entry which is preliminary data.</text>
</comment>
<gene>
    <name evidence="1" type="ORF">FHX59_002352</name>
</gene>